<organism evidence="2 3">
    <name type="scientific">Iphiclides podalirius</name>
    <name type="common">scarce swallowtail</name>
    <dbReference type="NCBI Taxonomy" id="110791"/>
    <lineage>
        <taxon>Eukaryota</taxon>
        <taxon>Metazoa</taxon>
        <taxon>Ecdysozoa</taxon>
        <taxon>Arthropoda</taxon>
        <taxon>Hexapoda</taxon>
        <taxon>Insecta</taxon>
        <taxon>Pterygota</taxon>
        <taxon>Neoptera</taxon>
        <taxon>Endopterygota</taxon>
        <taxon>Lepidoptera</taxon>
        <taxon>Glossata</taxon>
        <taxon>Ditrysia</taxon>
        <taxon>Papilionoidea</taxon>
        <taxon>Papilionidae</taxon>
        <taxon>Papilioninae</taxon>
        <taxon>Iphiclides</taxon>
    </lineage>
</organism>
<evidence type="ECO:0000313" key="3">
    <source>
        <dbReference type="Proteomes" id="UP000837857"/>
    </source>
</evidence>
<keyword evidence="3" id="KW-1185">Reference proteome</keyword>
<proteinExistence type="predicted"/>
<dbReference type="EMBL" id="OW152820">
    <property type="protein sequence ID" value="CAH2075389.1"/>
    <property type="molecule type" value="Genomic_DNA"/>
</dbReference>
<protein>
    <submittedName>
        <fullName evidence="2">Uncharacterized protein</fullName>
    </submittedName>
</protein>
<evidence type="ECO:0000256" key="1">
    <source>
        <dbReference type="SAM" id="MobiDB-lite"/>
    </source>
</evidence>
<name>A0ABN8J3W5_9NEOP</name>
<feature type="non-terminal residue" evidence="2">
    <location>
        <position position="90"/>
    </location>
</feature>
<gene>
    <name evidence="2" type="ORF">IPOD504_LOCUS16748</name>
</gene>
<dbReference type="Proteomes" id="UP000837857">
    <property type="component" value="Chromosome 8"/>
</dbReference>
<reference evidence="2" key="1">
    <citation type="submission" date="2022-03" db="EMBL/GenBank/DDBJ databases">
        <authorList>
            <person name="Martin H S."/>
        </authorList>
    </citation>
    <scope>NUCLEOTIDE SEQUENCE</scope>
</reference>
<sequence>MATALSVFGDSPVTCRGDSPVPSAAAALPQSQVNQRDPKKSRKLVRFKHHFGKTLRDRFALGLGPGSEHAKLFEKNPSTPKLTRAIELDE</sequence>
<evidence type="ECO:0000313" key="2">
    <source>
        <dbReference type="EMBL" id="CAH2075389.1"/>
    </source>
</evidence>
<feature type="region of interest" description="Disordered" evidence="1">
    <location>
        <begin position="1"/>
        <end position="41"/>
    </location>
</feature>
<accession>A0ABN8J3W5</accession>